<feature type="transmembrane region" description="Helical" evidence="2">
    <location>
        <begin position="12"/>
        <end position="35"/>
    </location>
</feature>
<keyword evidence="2" id="KW-0472">Membrane</keyword>
<name>A0A7R7ID19_9FIRM</name>
<protein>
    <submittedName>
        <fullName evidence="3">Uncharacterized protein</fullName>
    </submittedName>
</protein>
<dbReference type="Proteomes" id="UP000595897">
    <property type="component" value="Chromosome"/>
</dbReference>
<dbReference type="AlphaFoldDB" id="A0A7R7ID19"/>
<evidence type="ECO:0000256" key="2">
    <source>
        <dbReference type="SAM" id="Phobius"/>
    </source>
</evidence>
<gene>
    <name evidence="3" type="ORF">bsdtb5_08680</name>
</gene>
<dbReference type="KEGG" id="ahb:bsdtb5_08680"/>
<evidence type="ECO:0000313" key="3">
    <source>
        <dbReference type="EMBL" id="BCN29573.1"/>
    </source>
</evidence>
<reference evidence="3 4" key="1">
    <citation type="submission" date="2020-11" db="EMBL/GenBank/DDBJ databases">
        <title>Draft genome sequencing of a Lachnospiraceae strain isolated from anoxic soil subjected to BSD treatment.</title>
        <authorList>
            <person name="Uek A."/>
            <person name="Tonouchi A."/>
        </authorList>
    </citation>
    <scope>NUCLEOTIDE SEQUENCE [LARGE SCALE GENOMIC DNA]</scope>
    <source>
        <strain evidence="3 4">TB5</strain>
    </source>
</reference>
<sequence length="166" mass="18113">MSFLGNIGVLYMLFLIILLIIGFGMIAKGFLNYLLNVQSSNAGKSKGAVKTQNISWLKISIYSLFGIIISLVILSFVSPNGFGANIVPIKNSASLSGMSSQGTSTTYQLSGMNYTNKKVGTNTVTNNYQLQRQLTDMQDQMNQLQLMMQNMSNNQSSKASVKSKSN</sequence>
<keyword evidence="4" id="KW-1185">Reference proteome</keyword>
<dbReference type="RefSeq" id="WP_271714842.1">
    <property type="nucleotide sequence ID" value="NZ_AP024169.1"/>
</dbReference>
<keyword evidence="2" id="KW-1133">Transmembrane helix</keyword>
<evidence type="ECO:0000256" key="1">
    <source>
        <dbReference type="SAM" id="Coils"/>
    </source>
</evidence>
<proteinExistence type="predicted"/>
<keyword evidence="2" id="KW-0812">Transmembrane</keyword>
<accession>A0A7R7ID19</accession>
<dbReference type="EMBL" id="AP024169">
    <property type="protein sequence ID" value="BCN29573.1"/>
    <property type="molecule type" value="Genomic_DNA"/>
</dbReference>
<feature type="coiled-coil region" evidence="1">
    <location>
        <begin position="127"/>
        <end position="154"/>
    </location>
</feature>
<organism evidence="3 4">
    <name type="scientific">Anaeromicropila herbilytica</name>
    <dbReference type="NCBI Taxonomy" id="2785025"/>
    <lineage>
        <taxon>Bacteria</taxon>
        <taxon>Bacillati</taxon>
        <taxon>Bacillota</taxon>
        <taxon>Clostridia</taxon>
        <taxon>Lachnospirales</taxon>
        <taxon>Lachnospiraceae</taxon>
        <taxon>Anaeromicropila</taxon>
    </lineage>
</organism>
<keyword evidence="1" id="KW-0175">Coiled coil</keyword>
<evidence type="ECO:0000313" key="4">
    <source>
        <dbReference type="Proteomes" id="UP000595897"/>
    </source>
</evidence>
<feature type="transmembrane region" description="Helical" evidence="2">
    <location>
        <begin position="56"/>
        <end position="77"/>
    </location>
</feature>